<feature type="transmembrane region" description="Helical" evidence="6">
    <location>
        <begin position="185"/>
        <end position="207"/>
    </location>
</feature>
<comment type="subcellular location">
    <subcellularLocation>
        <location evidence="1">Cell membrane</location>
        <topology evidence="1">Multi-pass membrane protein</topology>
    </subcellularLocation>
</comment>
<keyword evidence="3 6" id="KW-0812">Transmembrane</keyword>
<keyword evidence="8" id="KW-1185">Reference proteome</keyword>
<dbReference type="Proteomes" id="UP000479226">
    <property type="component" value="Unassembled WGS sequence"/>
</dbReference>
<evidence type="ECO:0000313" key="7">
    <source>
        <dbReference type="EMBL" id="NGN83862.1"/>
    </source>
</evidence>
<proteinExistence type="predicted"/>
<dbReference type="RefSeq" id="WP_165182096.1">
    <property type="nucleotide sequence ID" value="NZ_JAAKZI010000016.1"/>
</dbReference>
<accession>A0ABX0DAB7</accession>
<keyword evidence="5 6" id="KW-0472">Membrane</keyword>
<sequence length="293" mass="32050">MPPISEFWSTWSLDPWALALVVGAGGLYSWGLTRAARAGIRWPLWRAAAFFLMGLGLYTLANFGFLGTWSPELRWAFSMRIAIMLFVVPAGLALGLPVGLARLTVRPGRLRTTLGAAARRPMKFFANSAVAPVVGLIVLSMMLTPLAGVSRLSPVLEGLLSIFIPLLGLLMVLPMVEEQTKVSTALIMLEFVFAFIELLADAVPGIVMRLSPAVLDGAAAFSGPKPPWFPSSIVDQQLGGDFLWFIAEVMDLPVMILLFIRFSKSDKGERKVLDELTDEQMDELNAAHLHLRN</sequence>
<evidence type="ECO:0000256" key="6">
    <source>
        <dbReference type="SAM" id="Phobius"/>
    </source>
</evidence>
<comment type="caution">
    <text evidence="7">The sequence shown here is derived from an EMBL/GenBank/DDBJ whole genome shotgun (WGS) entry which is preliminary data.</text>
</comment>
<evidence type="ECO:0000313" key="8">
    <source>
        <dbReference type="Proteomes" id="UP000479226"/>
    </source>
</evidence>
<feature type="transmembrane region" description="Helical" evidence="6">
    <location>
        <begin position="155"/>
        <end position="173"/>
    </location>
</feature>
<keyword evidence="4 6" id="KW-1133">Transmembrane helix</keyword>
<evidence type="ECO:0000256" key="1">
    <source>
        <dbReference type="ARBA" id="ARBA00004651"/>
    </source>
</evidence>
<evidence type="ECO:0000256" key="3">
    <source>
        <dbReference type="ARBA" id="ARBA00022692"/>
    </source>
</evidence>
<name>A0ABX0DAB7_9MICC</name>
<feature type="transmembrane region" description="Helical" evidence="6">
    <location>
        <begin position="124"/>
        <end position="143"/>
    </location>
</feature>
<feature type="transmembrane region" description="Helical" evidence="6">
    <location>
        <begin position="242"/>
        <end position="262"/>
    </location>
</feature>
<organism evidence="7 8">
    <name type="scientific">Arthrobacter silviterrae</name>
    <dbReference type="NCBI Taxonomy" id="2026658"/>
    <lineage>
        <taxon>Bacteria</taxon>
        <taxon>Bacillati</taxon>
        <taxon>Actinomycetota</taxon>
        <taxon>Actinomycetes</taxon>
        <taxon>Micrococcales</taxon>
        <taxon>Micrococcaceae</taxon>
        <taxon>Arthrobacter</taxon>
    </lineage>
</organism>
<protein>
    <submittedName>
        <fullName evidence="7">Cytochrome c oxidase assembly protein</fullName>
    </submittedName>
</protein>
<evidence type="ECO:0000256" key="5">
    <source>
        <dbReference type="ARBA" id="ARBA00023136"/>
    </source>
</evidence>
<feature type="transmembrane region" description="Helical" evidence="6">
    <location>
        <begin position="15"/>
        <end position="32"/>
    </location>
</feature>
<evidence type="ECO:0000256" key="4">
    <source>
        <dbReference type="ARBA" id="ARBA00022989"/>
    </source>
</evidence>
<dbReference type="Pfam" id="PF09678">
    <property type="entry name" value="Caa3_CtaG"/>
    <property type="match status" value="1"/>
</dbReference>
<reference evidence="7 8" key="1">
    <citation type="submission" date="2020-02" db="EMBL/GenBank/DDBJ databases">
        <title>Genome sequence of the type strain DSM 27180 of Arthrobacter silviterrae.</title>
        <authorList>
            <person name="Gao J."/>
            <person name="Sun J."/>
        </authorList>
    </citation>
    <scope>NUCLEOTIDE SEQUENCE [LARGE SCALE GENOMIC DNA]</scope>
    <source>
        <strain evidence="7 8">DSM 27180</strain>
    </source>
</reference>
<feature type="transmembrane region" description="Helical" evidence="6">
    <location>
        <begin position="44"/>
        <end position="61"/>
    </location>
</feature>
<gene>
    <name evidence="7" type="ORF">G6N77_10380</name>
</gene>
<keyword evidence="2" id="KW-1003">Cell membrane</keyword>
<dbReference type="InterPro" id="IPR019108">
    <property type="entry name" value="Caa3_assmbl_CtaG-rel"/>
</dbReference>
<feature type="transmembrane region" description="Helical" evidence="6">
    <location>
        <begin position="81"/>
        <end position="103"/>
    </location>
</feature>
<dbReference type="EMBL" id="JAAKZI010000016">
    <property type="protein sequence ID" value="NGN83862.1"/>
    <property type="molecule type" value="Genomic_DNA"/>
</dbReference>
<evidence type="ECO:0000256" key="2">
    <source>
        <dbReference type="ARBA" id="ARBA00022475"/>
    </source>
</evidence>